<keyword evidence="4" id="KW-1185">Reference proteome</keyword>
<dbReference type="RefSeq" id="WP_279242327.1">
    <property type="nucleotide sequence ID" value="NZ_CP036501.1"/>
</dbReference>
<evidence type="ECO:0000313" key="3">
    <source>
        <dbReference type="EMBL" id="UZP73532.1"/>
    </source>
</evidence>
<protein>
    <submittedName>
        <fullName evidence="3">Alpha/beta hydrolase</fullName>
    </submittedName>
</protein>
<name>A0ABY6Q2V9_9GAMM</name>
<dbReference type="PANTHER" id="PTHR48081">
    <property type="entry name" value="AB HYDROLASE SUPERFAMILY PROTEIN C4A8.06C"/>
    <property type="match status" value="1"/>
</dbReference>
<dbReference type="SUPFAM" id="SSF53474">
    <property type="entry name" value="alpha/beta-Hydrolases"/>
    <property type="match status" value="1"/>
</dbReference>
<accession>A0ABY6Q2V9</accession>
<dbReference type="Pfam" id="PF07859">
    <property type="entry name" value="Abhydrolase_3"/>
    <property type="match status" value="1"/>
</dbReference>
<organism evidence="3 4">
    <name type="scientific">Candidatus Paraluminiphilus aquimaris</name>
    <dbReference type="NCBI Taxonomy" id="2518994"/>
    <lineage>
        <taxon>Bacteria</taxon>
        <taxon>Pseudomonadati</taxon>
        <taxon>Pseudomonadota</taxon>
        <taxon>Gammaproteobacteria</taxon>
        <taxon>Cellvibrionales</taxon>
        <taxon>Halieaceae</taxon>
        <taxon>Candidatus Paraluminiphilus</taxon>
    </lineage>
</organism>
<evidence type="ECO:0000256" key="1">
    <source>
        <dbReference type="ARBA" id="ARBA00022801"/>
    </source>
</evidence>
<dbReference type="Gene3D" id="3.40.50.1820">
    <property type="entry name" value="alpha/beta hydrolase"/>
    <property type="match status" value="1"/>
</dbReference>
<dbReference type="EMBL" id="CP036501">
    <property type="protein sequence ID" value="UZP73532.1"/>
    <property type="molecule type" value="Genomic_DNA"/>
</dbReference>
<dbReference type="InterPro" id="IPR029058">
    <property type="entry name" value="AB_hydrolase_fold"/>
</dbReference>
<dbReference type="GO" id="GO:0016787">
    <property type="term" value="F:hydrolase activity"/>
    <property type="evidence" value="ECO:0007669"/>
    <property type="project" value="UniProtKB-KW"/>
</dbReference>
<sequence length="345" mass="37033">MNLQLAIIDLLRGTPKPVLRLLSGKPSRIDGRTLDLNMHMMAKLAARGASSTGAPMTVNALRQAASAYNSLNLPIADGVTTLDTALALRGNTLNARIYRPAAVSGELPAVLFFHQGGLVIMDHLTDDHFCSLLAARCEAVVISLEYRLCPEHRFPSPIEDAQALWDHVHANAADMNIDPSRVALAGDSAGGLISSSLAITLRDQGGVQPVALCLAYPWVTTNDEDQPSLSSCANAFPLTAATMEFFNEQVFPNDREKDSPLANPLLIDDLSNFPPTIIGTAGFDPIRDQGNAFAQRLMASGNEVKHYCFDSLTHSYLMFGRVSKAAEDACETLASSLAELLSRAS</sequence>
<proteinExistence type="predicted"/>
<evidence type="ECO:0000259" key="2">
    <source>
        <dbReference type="Pfam" id="PF07859"/>
    </source>
</evidence>
<evidence type="ECO:0000313" key="4">
    <source>
        <dbReference type="Proteomes" id="UP001317963"/>
    </source>
</evidence>
<gene>
    <name evidence="3" type="ORF">E0F26_01750</name>
</gene>
<dbReference type="InterPro" id="IPR013094">
    <property type="entry name" value="AB_hydrolase_3"/>
</dbReference>
<dbReference type="Proteomes" id="UP001317963">
    <property type="component" value="Chromosome"/>
</dbReference>
<keyword evidence="1 3" id="KW-0378">Hydrolase</keyword>
<dbReference type="PANTHER" id="PTHR48081:SF8">
    <property type="entry name" value="ALPHA_BETA HYDROLASE FOLD-3 DOMAIN-CONTAINING PROTEIN-RELATED"/>
    <property type="match status" value="1"/>
</dbReference>
<feature type="domain" description="Alpha/beta hydrolase fold-3" evidence="2">
    <location>
        <begin position="110"/>
        <end position="317"/>
    </location>
</feature>
<dbReference type="InterPro" id="IPR050300">
    <property type="entry name" value="GDXG_lipolytic_enzyme"/>
</dbReference>
<reference evidence="3 4" key="1">
    <citation type="submission" date="2019-02" db="EMBL/GenBank/DDBJ databases">
        <title>Halieaceae_genomes.</title>
        <authorList>
            <person name="Li S.-H."/>
        </authorList>
    </citation>
    <scope>NUCLEOTIDE SEQUENCE [LARGE SCALE GENOMIC DNA]</scope>
    <source>
        <strain evidence="3 4">JH123</strain>
    </source>
</reference>